<evidence type="ECO:0000259" key="4">
    <source>
        <dbReference type="PROSITE" id="PS51914"/>
    </source>
</evidence>
<dbReference type="InParanoid" id="A0A2R5GI15"/>
<reference evidence="5 6" key="1">
    <citation type="submission" date="2017-12" db="EMBL/GenBank/DDBJ databases">
        <title>Sequencing, de novo assembly and annotation of complete genome of a new Thraustochytrid species, strain FCC1311.</title>
        <authorList>
            <person name="Sedici K."/>
            <person name="Godart F."/>
            <person name="Aiese Cigliano R."/>
            <person name="Sanseverino W."/>
            <person name="Barakat M."/>
            <person name="Ortet P."/>
            <person name="Marechal E."/>
            <person name="Cagnac O."/>
            <person name="Amato A."/>
        </authorList>
    </citation>
    <scope>NUCLEOTIDE SEQUENCE [LARGE SCALE GENOMIC DNA]</scope>
</reference>
<dbReference type="InterPro" id="IPR044865">
    <property type="entry name" value="MRH_dom"/>
</dbReference>
<dbReference type="SUPFAM" id="SSF51735">
    <property type="entry name" value="NAD(P)-binding Rossmann-fold domains"/>
    <property type="match status" value="1"/>
</dbReference>
<gene>
    <name evidence="5" type="ORF">FCC1311_067562</name>
</gene>
<feature type="region of interest" description="Disordered" evidence="3">
    <location>
        <begin position="45"/>
        <end position="131"/>
    </location>
</feature>
<organism evidence="5 6">
    <name type="scientific">Hondaea fermentalgiana</name>
    <dbReference type="NCBI Taxonomy" id="2315210"/>
    <lineage>
        <taxon>Eukaryota</taxon>
        <taxon>Sar</taxon>
        <taxon>Stramenopiles</taxon>
        <taxon>Bigyra</taxon>
        <taxon>Labyrinthulomycetes</taxon>
        <taxon>Thraustochytrida</taxon>
        <taxon>Thraustochytriidae</taxon>
        <taxon>Hondaea</taxon>
    </lineage>
</organism>
<proteinExistence type="predicted"/>
<dbReference type="Proteomes" id="UP000241890">
    <property type="component" value="Unassembled WGS sequence"/>
</dbReference>
<name>A0A2R5GI15_9STRA</name>
<comment type="caution">
    <text evidence="5">The sequence shown here is derived from an EMBL/GenBank/DDBJ whole genome shotgun (WGS) entry which is preliminary data.</text>
</comment>
<feature type="compositionally biased region" description="Acidic residues" evidence="3">
    <location>
        <begin position="71"/>
        <end position="123"/>
    </location>
</feature>
<protein>
    <submittedName>
        <fullName evidence="5">Hydroxysteroid dehydrogenase-like protein 2</fullName>
    </submittedName>
</protein>
<dbReference type="GO" id="GO:0012505">
    <property type="term" value="C:endomembrane system"/>
    <property type="evidence" value="ECO:0007669"/>
    <property type="project" value="UniProtKB-ARBA"/>
</dbReference>
<dbReference type="InterPro" id="IPR002347">
    <property type="entry name" value="SDR_fam"/>
</dbReference>
<dbReference type="PANTHER" id="PTHR42808:SF4">
    <property type="entry name" value="SHORT CHAIN DEHYDROGENASE"/>
    <property type="match status" value="1"/>
</dbReference>
<dbReference type="InterPro" id="IPR012913">
    <property type="entry name" value="OS9-like_dom"/>
</dbReference>
<keyword evidence="2" id="KW-1015">Disulfide bond</keyword>
<evidence type="ECO:0000256" key="3">
    <source>
        <dbReference type="SAM" id="MobiDB-lite"/>
    </source>
</evidence>
<accession>A0A2R5GI15</accession>
<dbReference type="InterPro" id="IPR051935">
    <property type="entry name" value="HSDL2"/>
</dbReference>
<dbReference type="Gene3D" id="2.70.130.10">
    <property type="entry name" value="Mannose-6-phosphate receptor binding domain"/>
    <property type="match status" value="1"/>
</dbReference>
<dbReference type="NCBIfam" id="NF006133">
    <property type="entry name" value="PRK08278.1"/>
    <property type="match status" value="1"/>
</dbReference>
<evidence type="ECO:0000313" key="5">
    <source>
        <dbReference type="EMBL" id="GBG30536.1"/>
    </source>
</evidence>
<dbReference type="InterPro" id="IPR036291">
    <property type="entry name" value="NAD(P)-bd_dom_sf"/>
</dbReference>
<dbReference type="AlphaFoldDB" id="A0A2R5GI15"/>
<dbReference type="EMBL" id="BEYU01000077">
    <property type="protein sequence ID" value="GBG30536.1"/>
    <property type="molecule type" value="Genomic_DNA"/>
</dbReference>
<dbReference type="PROSITE" id="PS51914">
    <property type="entry name" value="MRH"/>
    <property type="match status" value="1"/>
</dbReference>
<evidence type="ECO:0000256" key="1">
    <source>
        <dbReference type="ARBA" id="ARBA00022729"/>
    </source>
</evidence>
<dbReference type="Gene3D" id="3.40.50.720">
    <property type="entry name" value="NAD(P)-binding Rossmann-like Domain"/>
    <property type="match status" value="1"/>
</dbReference>
<dbReference type="InterPro" id="IPR009011">
    <property type="entry name" value="Man6P_isomerase_rcpt-bd_dom_sf"/>
</dbReference>
<evidence type="ECO:0000256" key="2">
    <source>
        <dbReference type="ARBA" id="ARBA00023157"/>
    </source>
</evidence>
<dbReference type="SUPFAM" id="SSF50911">
    <property type="entry name" value="Mannose 6-phosphate receptor domain"/>
    <property type="match status" value="1"/>
</dbReference>
<dbReference type="PRINTS" id="PR00081">
    <property type="entry name" value="GDHRDH"/>
</dbReference>
<dbReference type="PANTHER" id="PTHR42808">
    <property type="entry name" value="HYDROXYSTEROID DEHYDROGENASE-LIKE PROTEIN 2"/>
    <property type="match status" value="1"/>
</dbReference>
<dbReference type="Pfam" id="PF07915">
    <property type="entry name" value="PRKCSH"/>
    <property type="match status" value="2"/>
</dbReference>
<dbReference type="Pfam" id="PF00106">
    <property type="entry name" value="adh_short"/>
    <property type="match status" value="1"/>
</dbReference>
<sequence length="737" mass="81084">MSTAQLRQRATRRRRRNAVTACGRLPLLFAAVLILVLVLRSPAGADAKVPASSLQKGDQRRSRESYGNSADENEDGNDDYAQDDDDDDDDDGDQDDEDEDEDEDEDDYDEDDYDEDEDDDEGDLDSRDNDLNAYQTRSNFLLRKLQDRGGVQVVLGGSQSSPKGAWQMKSADGTSFECKFSVADYDDHTTAHPGGGRRTTSGATTDLPTVPVAEAALQPLEGKCISIRKGYWSYDVCHKNGVFQYHGTSRAKAGVTWSLGTFNPDASSILTSDSQGSDKQVALAVVHHFVDGQPCDETGKPRVSRVVYFCCPHLKGPSGMDYQLESLTENQVCSYTVTMCTRTLCDVGFVPRGSTDAWTILRSLSGLCFQDTIDWWSYSLCVERDVSQFHMEESVTSKGQRSVERTSEYSLGIFRADKSFKIPSRLSSGMKLEKEVNARTLLYVDRDPRNPAVVQVYAGASRGIGRECVLALAKLGCNVVIAAKTTEPHPTLPGTIYTVAKECEELGVQALPVKVDVRSEEDVQACIDLTMKTFGRIDILINNASSLWWHDIVDTPMKRADLIYEVNTRGTFMMTKACLPHMVKNGYGHVINMSPPLSTQRLAGHTAYYISKFGMTLVALGAGQEYPGVVAGNSLWPRTVIESLASKNHKLGTPDMWRKATIISDCVLLLISKGLNHSGHTCIDEELLRENGMEDFSRYQVVAGSEPPSMADLASAGGKELNKRGRALVRAPKSSKL</sequence>
<dbReference type="OrthoDB" id="448954at2759"/>
<keyword evidence="6" id="KW-1185">Reference proteome</keyword>
<feature type="domain" description="MRH" evidence="4">
    <location>
        <begin position="222"/>
        <end position="347"/>
    </location>
</feature>
<keyword evidence="1" id="KW-0732">Signal</keyword>
<dbReference type="GO" id="GO:0005737">
    <property type="term" value="C:cytoplasm"/>
    <property type="evidence" value="ECO:0007669"/>
    <property type="project" value="UniProtKB-ARBA"/>
</dbReference>
<evidence type="ECO:0000313" key="6">
    <source>
        <dbReference type="Proteomes" id="UP000241890"/>
    </source>
</evidence>